<dbReference type="Pfam" id="PF17917">
    <property type="entry name" value="RT_RNaseH"/>
    <property type="match status" value="1"/>
</dbReference>
<dbReference type="PANTHER" id="PTHR41694:SF5">
    <property type="entry name" value="RIBONUCLEASE H"/>
    <property type="match status" value="1"/>
</dbReference>
<dbReference type="InterPro" id="IPR012337">
    <property type="entry name" value="RNaseH-like_sf"/>
</dbReference>
<reference evidence="8 9" key="1">
    <citation type="journal article" date="2023" name="J. Hered.">
        <title>Chromosome-level genome of the wood stork (Mycteria americana) provides insight into avian chromosome evolution.</title>
        <authorList>
            <person name="Flamio R. Jr."/>
            <person name="Ramstad K.M."/>
        </authorList>
    </citation>
    <scope>NUCLEOTIDE SEQUENCE [LARGE SCALE GENOMIC DNA]</scope>
    <source>
        <strain evidence="8">JAX WOST 10</strain>
    </source>
</reference>
<sequence>MLGSWKRPVGYFSKQLDEVSKGWPACLRAVAAAVILIEEARKLTLGQPMTVFVPHAVISLLVNKGHHWISPSRLAKYQAVLLEQDDVTLSVSATLNPATLLPISEQDELQHDCLTTIKQVYSSRPDLQDTPLSDFDLELYTDGSSFMSGGKRCAGYAIVTRDHVLETESLPYNTSAQKAELTALSRALEISTGKKANIFTDTFSGWPEAFPCHTNKAREVIKVMLKEIIPRFGIPEGISSDNGPHSIAEVVQGVSKILRIKWDLHTTWRPQSSGKIEQVNRTLKRKISKLCQEADLKWVEALPLALLRVRVTRRIRER</sequence>
<evidence type="ECO:0000256" key="5">
    <source>
        <dbReference type="ARBA" id="ARBA00022801"/>
    </source>
</evidence>
<accession>A0AAN7MPX2</accession>
<name>A0AAN7MPX2_MYCAM</name>
<evidence type="ECO:0000259" key="7">
    <source>
        <dbReference type="PROSITE" id="PS50994"/>
    </source>
</evidence>
<dbReference type="GO" id="GO:0015074">
    <property type="term" value="P:DNA integration"/>
    <property type="evidence" value="ECO:0007669"/>
    <property type="project" value="InterPro"/>
</dbReference>
<dbReference type="InterPro" id="IPR041373">
    <property type="entry name" value="RT_RNaseH"/>
</dbReference>
<keyword evidence="1" id="KW-0808">Transferase</keyword>
<dbReference type="InterPro" id="IPR043502">
    <property type="entry name" value="DNA/RNA_pol_sf"/>
</dbReference>
<dbReference type="InterPro" id="IPR001584">
    <property type="entry name" value="Integrase_cat-core"/>
</dbReference>
<evidence type="ECO:0000256" key="2">
    <source>
        <dbReference type="ARBA" id="ARBA00022695"/>
    </source>
</evidence>
<feature type="non-terminal residue" evidence="8">
    <location>
        <position position="318"/>
    </location>
</feature>
<dbReference type="EMBL" id="JAUNZN010000018">
    <property type="protein sequence ID" value="KAK4811200.1"/>
    <property type="molecule type" value="Genomic_DNA"/>
</dbReference>
<evidence type="ECO:0000256" key="4">
    <source>
        <dbReference type="ARBA" id="ARBA00022759"/>
    </source>
</evidence>
<protein>
    <recommendedName>
        <fullName evidence="7">Integrase catalytic domain-containing protein</fullName>
    </recommendedName>
</protein>
<comment type="caution">
    <text evidence="8">The sequence shown here is derived from an EMBL/GenBank/DDBJ whole genome shotgun (WGS) entry which is preliminary data.</text>
</comment>
<dbReference type="GO" id="GO:0003964">
    <property type="term" value="F:RNA-directed DNA polymerase activity"/>
    <property type="evidence" value="ECO:0007669"/>
    <property type="project" value="UniProtKB-KW"/>
</dbReference>
<dbReference type="InterPro" id="IPR036397">
    <property type="entry name" value="RNaseH_sf"/>
</dbReference>
<dbReference type="GO" id="GO:0004523">
    <property type="term" value="F:RNA-DNA hybrid ribonuclease activity"/>
    <property type="evidence" value="ECO:0007669"/>
    <property type="project" value="InterPro"/>
</dbReference>
<dbReference type="Pfam" id="PF00075">
    <property type="entry name" value="RNase_H"/>
    <property type="match status" value="1"/>
</dbReference>
<dbReference type="Gene3D" id="3.10.20.370">
    <property type="match status" value="1"/>
</dbReference>
<evidence type="ECO:0000256" key="3">
    <source>
        <dbReference type="ARBA" id="ARBA00022722"/>
    </source>
</evidence>
<organism evidence="8 9">
    <name type="scientific">Mycteria americana</name>
    <name type="common">Wood stork</name>
    <dbReference type="NCBI Taxonomy" id="33587"/>
    <lineage>
        <taxon>Eukaryota</taxon>
        <taxon>Metazoa</taxon>
        <taxon>Chordata</taxon>
        <taxon>Craniata</taxon>
        <taxon>Vertebrata</taxon>
        <taxon>Euteleostomi</taxon>
        <taxon>Archelosauria</taxon>
        <taxon>Archosauria</taxon>
        <taxon>Dinosauria</taxon>
        <taxon>Saurischia</taxon>
        <taxon>Theropoda</taxon>
        <taxon>Coelurosauria</taxon>
        <taxon>Aves</taxon>
        <taxon>Neognathae</taxon>
        <taxon>Neoaves</taxon>
        <taxon>Aequornithes</taxon>
        <taxon>Ciconiiformes</taxon>
        <taxon>Ciconiidae</taxon>
        <taxon>Mycteria</taxon>
    </lineage>
</organism>
<dbReference type="Proteomes" id="UP001333110">
    <property type="component" value="Unassembled WGS sequence"/>
</dbReference>
<evidence type="ECO:0000256" key="6">
    <source>
        <dbReference type="ARBA" id="ARBA00022918"/>
    </source>
</evidence>
<proteinExistence type="predicted"/>
<evidence type="ECO:0000313" key="9">
    <source>
        <dbReference type="Proteomes" id="UP001333110"/>
    </source>
</evidence>
<keyword evidence="2" id="KW-0548">Nucleotidyltransferase</keyword>
<dbReference type="GO" id="GO:0003676">
    <property type="term" value="F:nucleic acid binding"/>
    <property type="evidence" value="ECO:0007669"/>
    <property type="project" value="InterPro"/>
</dbReference>
<keyword evidence="9" id="KW-1185">Reference proteome</keyword>
<evidence type="ECO:0000313" key="8">
    <source>
        <dbReference type="EMBL" id="KAK4811200.1"/>
    </source>
</evidence>
<keyword evidence="4" id="KW-0255">Endonuclease</keyword>
<keyword evidence="6" id="KW-0695">RNA-directed DNA polymerase</keyword>
<dbReference type="SUPFAM" id="SSF53098">
    <property type="entry name" value="Ribonuclease H-like"/>
    <property type="match status" value="2"/>
</dbReference>
<dbReference type="Gene3D" id="3.30.420.10">
    <property type="entry name" value="Ribonuclease H-like superfamily/Ribonuclease H"/>
    <property type="match status" value="1"/>
</dbReference>
<keyword evidence="5" id="KW-0378">Hydrolase</keyword>
<dbReference type="PROSITE" id="PS50994">
    <property type="entry name" value="INTEGRASE"/>
    <property type="match status" value="1"/>
</dbReference>
<feature type="domain" description="Integrase catalytic" evidence="7">
    <location>
        <begin position="167"/>
        <end position="318"/>
    </location>
</feature>
<gene>
    <name evidence="8" type="ORF">QYF61_019831</name>
</gene>
<dbReference type="SUPFAM" id="SSF56672">
    <property type="entry name" value="DNA/RNA polymerases"/>
    <property type="match status" value="1"/>
</dbReference>
<dbReference type="AlphaFoldDB" id="A0AAN7MPX2"/>
<evidence type="ECO:0000256" key="1">
    <source>
        <dbReference type="ARBA" id="ARBA00022679"/>
    </source>
</evidence>
<keyword evidence="3" id="KW-0540">Nuclease</keyword>
<dbReference type="InterPro" id="IPR002156">
    <property type="entry name" value="RNaseH_domain"/>
</dbReference>
<dbReference type="PANTHER" id="PTHR41694">
    <property type="entry name" value="ENDOGENOUS RETROVIRUS GROUP K MEMBER POL PROTEIN"/>
    <property type="match status" value="1"/>
</dbReference>